<dbReference type="Proteomes" id="UP000674416">
    <property type="component" value="Unassembled WGS sequence"/>
</dbReference>
<keyword evidence="2" id="KW-1185">Reference proteome</keyword>
<proteinExistence type="predicted"/>
<reference evidence="1 2" key="1">
    <citation type="submission" date="2021-01" db="EMBL/GenBank/DDBJ databases">
        <title>Genomic Encyclopedia of Type Strains, Phase IV (KMG-IV): sequencing the most valuable type-strain genomes for metagenomic binning, comparative biology and taxonomic classification.</title>
        <authorList>
            <person name="Goeker M."/>
        </authorList>
    </citation>
    <scope>NUCLEOTIDE SEQUENCE [LARGE SCALE GENOMIC DNA]</scope>
    <source>
        <strain evidence="1 2">DSM 103394</strain>
    </source>
</reference>
<comment type="caution">
    <text evidence="1">The sequence shown here is derived from an EMBL/GenBank/DDBJ whole genome shotgun (WGS) entry which is preliminary data.</text>
</comment>
<dbReference type="EMBL" id="JAFDST010000001">
    <property type="protein sequence ID" value="MBP1079544.1"/>
    <property type="molecule type" value="Genomic_DNA"/>
</dbReference>
<evidence type="ECO:0000313" key="2">
    <source>
        <dbReference type="Proteomes" id="UP000674416"/>
    </source>
</evidence>
<gene>
    <name evidence="1" type="ORF">JOC74_000032</name>
</gene>
<evidence type="ECO:0000313" key="1">
    <source>
        <dbReference type="EMBL" id="MBP1079544.1"/>
    </source>
</evidence>
<protein>
    <submittedName>
        <fullName evidence="1">Uncharacterized protein</fullName>
    </submittedName>
</protein>
<organism evidence="1 2">
    <name type="scientific">Bacillus capparidis</name>
    <dbReference type="NCBI Taxonomy" id="1840411"/>
    <lineage>
        <taxon>Bacteria</taxon>
        <taxon>Bacillati</taxon>
        <taxon>Bacillota</taxon>
        <taxon>Bacilli</taxon>
        <taxon>Bacillales</taxon>
        <taxon>Bacillaceae</taxon>
        <taxon>Bacillus</taxon>
    </lineage>
</organism>
<accession>A0ABS4CQW6</accession>
<name>A0ABS4CQW6_9BACI</name>
<sequence>MARKRKSTLLIKGLIFLYGKDRTTSSSFSKK</sequence>